<dbReference type="AlphaFoldDB" id="A0A645B8Y2"/>
<evidence type="ECO:0008006" key="2">
    <source>
        <dbReference type="Google" id="ProtNLM"/>
    </source>
</evidence>
<sequence length="202" mass="22830">MGFSQRQAKSIINFREKSGGFKTPEDLKKVYVISDEMYAKILPFVKIFQPECNNLTQTATNITEIKAKGKVSLTELNEADSAQLVALPGIGPYFARKIIGYRHKLGGFASEYQLTEIYGFDQEKIEMIKELVSVDTLKIKKIKIDTASVKSLASHPYIGDYATNAIIRLRKVAAEGTFCLALIIRNKIIKPENLSYIKYYFE</sequence>
<reference evidence="1" key="1">
    <citation type="submission" date="2019-08" db="EMBL/GenBank/DDBJ databases">
        <authorList>
            <person name="Kucharzyk K."/>
            <person name="Murdoch R.W."/>
            <person name="Higgins S."/>
            <person name="Loffler F."/>
        </authorList>
    </citation>
    <scope>NUCLEOTIDE SEQUENCE</scope>
</reference>
<comment type="caution">
    <text evidence="1">The sequence shown here is derived from an EMBL/GenBank/DDBJ whole genome shotgun (WGS) entry which is preliminary data.</text>
</comment>
<evidence type="ECO:0000313" key="1">
    <source>
        <dbReference type="EMBL" id="MPM61939.1"/>
    </source>
</evidence>
<dbReference type="InterPro" id="IPR010994">
    <property type="entry name" value="RuvA_2-like"/>
</dbReference>
<dbReference type="PANTHER" id="PTHR21180:SF32">
    <property type="entry name" value="ENDONUCLEASE_EXONUCLEASE_PHOSPHATASE FAMILY DOMAIN-CONTAINING PROTEIN 1"/>
    <property type="match status" value="1"/>
</dbReference>
<organism evidence="1">
    <name type="scientific">bioreactor metagenome</name>
    <dbReference type="NCBI Taxonomy" id="1076179"/>
    <lineage>
        <taxon>unclassified sequences</taxon>
        <taxon>metagenomes</taxon>
        <taxon>ecological metagenomes</taxon>
    </lineage>
</organism>
<dbReference type="SUPFAM" id="SSF47781">
    <property type="entry name" value="RuvA domain 2-like"/>
    <property type="match status" value="2"/>
</dbReference>
<protein>
    <recommendedName>
        <fullName evidence="2">ComE operon protein 1</fullName>
    </recommendedName>
</protein>
<proteinExistence type="predicted"/>
<dbReference type="Pfam" id="PF12836">
    <property type="entry name" value="HHH_3"/>
    <property type="match status" value="2"/>
</dbReference>
<dbReference type="GO" id="GO:0015628">
    <property type="term" value="P:protein secretion by the type II secretion system"/>
    <property type="evidence" value="ECO:0007669"/>
    <property type="project" value="TreeGrafter"/>
</dbReference>
<dbReference type="Gene3D" id="1.10.150.280">
    <property type="entry name" value="AF1531-like domain"/>
    <property type="match status" value="2"/>
</dbReference>
<name>A0A645B8Y2_9ZZZZ</name>
<dbReference type="GO" id="GO:0015627">
    <property type="term" value="C:type II protein secretion system complex"/>
    <property type="evidence" value="ECO:0007669"/>
    <property type="project" value="TreeGrafter"/>
</dbReference>
<gene>
    <name evidence="1" type="ORF">SDC9_108803</name>
</gene>
<dbReference type="EMBL" id="VSSQ01018605">
    <property type="protein sequence ID" value="MPM61939.1"/>
    <property type="molecule type" value="Genomic_DNA"/>
</dbReference>
<dbReference type="InterPro" id="IPR051675">
    <property type="entry name" value="Endo/Exo/Phosphatase_dom_1"/>
</dbReference>
<accession>A0A645B8Y2</accession>
<dbReference type="PANTHER" id="PTHR21180">
    <property type="entry name" value="ENDONUCLEASE/EXONUCLEASE/PHOSPHATASE FAMILY DOMAIN-CONTAINING PROTEIN 1"/>
    <property type="match status" value="1"/>
</dbReference>